<dbReference type="SUPFAM" id="SSF46955">
    <property type="entry name" value="Putative DNA-binding domain"/>
    <property type="match status" value="1"/>
</dbReference>
<dbReference type="InterPro" id="IPR000551">
    <property type="entry name" value="MerR-type_HTH_dom"/>
</dbReference>
<protein>
    <recommendedName>
        <fullName evidence="2">HTH merR-type domain-containing protein</fullName>
    </recommendedName>
</protein>
<dbReference type="PANTHER" id="PTHR30204:SF96">
    <property type="entry name" value="CHROMOSOME-ANCHORING PROTEIN RACA"/>
    <property type="match status" value="1"/>
</dbReference>
<dbReference type="PANTHER" id="PTHR30204">
    <property type="entry name" value="REDOX-CYCLING DRUG-SENSING TRANSCRIPTIONAL ACTIVATOR SOXR"/>
    <property type="match status" value="1"/>
</dbReference>
<gene>
    <name evidence="3" type="ORF">DP119_12415</name>
</gene>
<dbReference type="RefSeq" id="WP_112233473.1">
    <property type="nucleotide sequence ID" value="NZ_QLZQ01000005.1"/>
</dbReference>
<dbReference type="InterPro" id="IPR047057">
    <property type="entry name" value="MerR_fam"/>
</dbReference>
<dbReference type="GO" id="GO:0003677">
    <property type="term" value="F:DNA binding"/>
    <property type="evidence" value="ECO:0007669"/>
    <property type="project" value="UniProtKB-KW"/>
</dbReference>
<dbReference type="InterPro" id="IPR009061">
    <property type="entry name" value="DNA-bd_dom_put_sf"/>
</dbReference>
<keyword evidence="1" id="KW-0238">DNA-binding</keyword>
<dbReference type="Proteomes" id="UP000251869">
    <property type="component" value="Unassembled WGS sequence"/>
</dbReference>
<dbReference type="PROSITE" id="PS50937">
    <property type="entry name" value="HTH_MERR_2"/>
    <property type="match status" value="1"/>
</dbReference>
<sequence length="185" mass="22166">MYSIGKVAKEFNLTVRTLRYYDEIDLLIPSRIADSGYRYYSKEDILVLQRVIALKKLGFQLEQVKSILNENDWEDIFEEQLIIIAKEKAHLDYLEKMLRLTQQLSFIEQDINWTNLFHYIGQTEEDQVKQMAYLKEFFSEKEREVFNNPLFHMGEKESMEIVYLLRIAREQKYENPSSMKSQTLA</sequence>
<dbReference type="GO" id="GO:0003700">
    <property type="term" value="F:DNA-binding transcription factor activity"/>
    <property type="evidence" value="ECO:0007669"/>
    <property type="project" value="InterPro"/>
</dbReference>
<dbReference type="EMBL" id="QLZQ01000005">
    <property type="protein sequence ID" value="RAZ67094.1"/>
    <property type="molecule type" value="Genomic_DNA"/>
</dbReference>
<evidence type="ECO:0000313" key="3">
    <source>
        <dbReference type="EMBL" id="RAZ67094.1"/>
    </source>
</evidence>
<evidence type="ECO:0000313" key="4">
    <source>
        <dbReference type="Proteomes" id="UP000251869"/>
    </source>
</evidence>
<reference evidence="3 4" key="1">
    <citation type="submission" date="2018-06" db="EMBL/GenBank/DDBJ databases">
        <title>The draft genome sequences of strains SCU63 and S1.</title>
        <authorList>
            <person name="Gan L."/>
        </authorList>
    </citation>
    <scope>NUCLEOTIDE SEQUENCE [LARGE SCALE GENOMIC DNA]</scope>
    <source>
        <strain evidence="3 4">S1</strain>
    </source>
</reference>
<proteinExistence type="predicted"/>
<dbReference type="AlphaFoldDB" id="A0A365K396"/>
<dbReference type="OrthoDB" id="1894615at2"/>
<evidence type="ECO:0000259" key="2">
    <source>
        <dbReference type="PROSITE" id="PS50937"/>
    </source>
</evidence>
<feature type="domain" description="HTH merR-type" evidence="2">
    <location>
        <begin position="1"/>
        <end position="70"/>
    </location>
</feature>
<dbReference type="CDD" id="cd01106">
    <property type="entry name" value="HTH_TipAL-Mta"/>
    <property type="match status" value="1"/>
</dbReference>
<accession>A0A365K396</accession>
<keyword evidence="4" id="KW-1185">Reference proteome</keyword>
<name>A0A365K396_9BACL</name>
<dbReference type="Pfam" id="PF13411">
    <property type="entry name" value="MerR_1"/>
    <property type="match status" value="1"/>
</dbReference>
<evidence type="ECO:0000256" key="1">
    <source>
        <dbReference type="ARBA" id="ARBA00023125"/>
    </source>
</evidence>
<comment type="caution">
    <text evidence="3">The sequence shown here is derived from an EMBL/GenBank/DDBJ whole genome shotgun (WGS) entry which is preliminary data.</text>
</comment>
<organism evidence="3 4">
    <name type="scientific">Planococcus maitriensis</name>
    <dbReference type="NCBI Taxonomy" id="221799"/>
    <lineage>
        <taxon>Bacteria</taxon>
        <taxon>Bacillati</taxon>
        <taxon>Bacillota</taxon>
        <taxon>Bacilli</taxon>
        <taxon>Bacillales</taxon>
        <taxon>Caryophanaceae</taxon>
        <taxon>Planococcus</taxon>
    </lineage>
</organism>
<dbReference type="Gene3D" id="1.10.1660.10">
    <property type="match status" value="1"/>
</dbReference>
<dbReference type="SMART" id="SM00422">
    <property type="entry name" value="HTH_MERR"/>
    <property type="match status" value="1"/>
</dbReference>